<keyword evidence="7" id="KW-1005">Bacterial flagellum biogenesis</keyword>
<organism evidence="11 12">
    <name type="scientific">Fluctibacter halophilus</name>
    <dbReference type="NCBI Taxonomy" id="226011"/>
    <lineage>
        <taxon>Bacteria</taxon>
        <taxon>Pseudomonadati</taxon>
        <taxon>Pseudomonadota</taxon>
        <taxon>Gammaproteobacteria</taxon>
        <taxon>Alteromonadales</taxon>
        <taxon>Alteromonadaceae</taxon>
        <taxon>Fluctibacter</taxon>
    </lineage>
</organism>
<evidence type="ECO:0000256" key="1">
    <source>
        <dbReference type="ARBA" id="ARBA00004413"/>
    </source>
</evidence>
<evidence type="ECO:0000256" key="4">
    <source>
        <dbReference type="ARBA" id="ARBA00022448"/>
    </source>
</evidence>
<name>A0ABS8G3J1_9ALTE</name>
<keyword evidence="11" id="KW-0966">Cell projection</keyword>
<dbReference type="Pfam" id="PF02050">
    <property type="entry name" value="FliJ"/>
    <property type="match status" value="1"/>
</dbReference>
<reference evidence="11 12" key="1">
    <citation type="submission" date="2021-10" db="EMBL/GenBank/DDBJ databases">
        <title>Draft genome of Aestuariibacter halophilus JC2043.</title>
        <authorList>
            <person name="Emsley S.A."/>
            <person name="Pfannmuller K.M."/>
            <person name="Ushijima B."/>
            <person name="Saw J.H."/>
            <person name="Videau P."/>
        </authorList>
    </citation>
    <scope>NUCLEOTIDE SEQUENCE [LARGE SCALE GENOMIC DNA]</scope>
    <source>
        <strain evidence="11 12">JC2043</strain>
    </source>
</reference>
<dbReference type="InterPro" id="IPR053716">
    <property type="entry name" value="Flag_assembly_chemotaxis_eff"/>
</dbReference>
<dbReference type="RefSeq" id="WP_229157059.1">
    <property type="nucleotide sequence ID" value="NZ_JAJEWP010000001.1"/>
</dbReference>
<keyword evidence="8" id="KW-0653">Protein transport</keyword>
<keyword evidence="11" id="KW-0969">Cilium</keyword>
<evidence type="ECO:0000256" key="7">
    <source>
        <dbReference type="ARBA" id="ARBA00022795"/>
    </source>
</evidence>
<evidence type="ECO:0000256" key="6">
    <source>
        <dbReference type="ARBA" id="ARBA00022500"/>
    </source>
</evidence>
<dbReference type="NCBIfam" id="TIGR02473">
    <property type="entry name" value="flagell_FliJ"/>
    <property type="match status" value="1"/>
</dbReference>
<evidence type="ECO:0000256" key="10">
    <source>
        <dbReference type="ARBA" id="ARBA00023225"/>
    </source>
</evidence>
<gene>
    <name evidence="11" type="primary">fliJ</name>
    <name evidence="11" type="ORF">LJ739_02685</name>
</gene>
<evidence type="ECO:0000313" key="11">
    <source>
        <dbReference type="EMBL" id="MCC2615149.1"/>
    </source>
</evidence>
<comment type="similarity">
    <text evidence="2">Belongs to the FliJ family.</text>
</comment>
<dbReference type="Proteomes" id="UP001520878">
    <property type="component" value="Unassembled WGS sequence"/>
</dbReference>
<dbReference type="InterPro" id="IPR012823">
    <property type="entry name" value="Flagell_FliJ"/>
</dbReference>
<accession>A0ABS8G3J1</accession>
<keyword evidence="4" id="KW-0813">Transport</keyword>
<sequence>MRGHQQLQKVARWERDKEDACARQFQLAQQQVQNEKLKLQHLEQYKREYLNQHHLRGSAGVEAKHFSQFHSFIAKLDKACEQQLQIQNQAVLVAEQRKQQWLAQQRKRKAVEMLLQKKADAEQLLENKREQAMLDEIALQKFVRG</sequence>
<dbReference type="Gene3D" id="1.10.287.1700">
    <property type="match status" value="1"/>
</dbReference>
<dbReference type="EMBL" id="JAJEWP010000001">
    <property type="protein sequence ID" value="MCC2615149.1"/>
    <property type="molecule type" value="Genomic_DNA"/>
</dbReference>
<keyword evidence="9" id="KW-0472">Membrane</keyword>
<evidence type="ECO:0000256" key="3">
    <source>
        <dbReference type="ARBA" id="ARBA00020392"/>
    </source>
</evidence>
<keyword evidence="11" id="KW-0282">Flagellum</keyword>
<keyword evidence="5" id="KW-1003">Cell membrane</keyword>
<dbReference type="PANTHER" id="PTHR38786">
    <property type="entry name" value="FLAGELLAR FLIJ PROTEIN"/>
    <property type="match status" value="1"/>
</dbReference>
<protein>
    <recommendedName>
        <fullName evidence="3">Flagellar FliJ protein</fullName>
    </recommendedName>
</protein>
<evidence type="ECO:0000256" key="9">
    <source>
        <dbReference type="ARBA" id="ARBA00023136"/>
    </source>
</evidence>
<evidence type="ECO:0000256" key="8">
    <source>
        <dbReference type="ARBA" id="ARBA00022927"/>
    </source>
</evidence>
<comment type="subcellular location">
    <subcellularLocation>
        <location evidence="1">Cell membrane</location>
        <topology evidence="1">Peripheral membrane protein</topology>
        <orientation evidence="1">Cytoplasmic side</orientation>
    </subcellularLocation>
</comment>
<keyword evidence="6" id="KW-0145">Chemotaxis</keyword>
<keyword evidence="12" id="KW-1185">Reference proteome</keyword>
<dbReference type="InterPro" id="IPR052570">
    <property type="entry name" value="FliJ"/>
</dbReference>
<evidence type="ECO:0000313" key="12">
    <source>
        <dbReference type="Proteomes" id="UP001520878"/>
    </source>
</evidence>
<proteinExistence type="inferred from homology"/>
<evidence type="ECO:0000256" key="2">
    <source>
        <dbReference type="ARBA" id="ARBA00010004"/>
    </source>
</evidence>
<comment type="caution">
    <text evidence="11">The sequence shown here is derived from an EMBL/GenBank/DDBJ whole genome shotgun (WGS) entry which is preliminary data.</text>
</comment>
<dbReference type="PANTHER" id="PTHR38786:SF1">
    <property type="entry name" value="FLAGELLAR FLIJ PROTEIN"/>
    <property type="match status" value="1"/>
</dbReference>
<keyword evidence="10" id="KW-1006">Bacterial flagellum protein export</keyword>
<evidence type="ECO:0000256" key="5">
    <source>
        <dbReference type="ARBA" id="ARBA00022475"/>
    </source>
</evidence>